<evidence type="ECO:0000313" key="6">
    <source>
        <dbReference type="Proteomes" id="UP000320055"/>
    </source>
</evidence>
<accession>A0A563W247</accession>
<organism evidence="5 6">
    <name type="scientific">Hyella patelloides LEGE 07179</name>
    <dbReference type="NCBI Taxonomy" id="945734"/>
    <lineage>
        <taxon>Bacteria</taxon>
        <taxon>Bacillati</taxon>
        <taxon>Cyanobacteriota</taxon>
        <taxon>Cyanophyceae</taxon>
        <taxon>Pleurocapsales</taxon>
        <taxon>Hyellaceae</taxon>
        <taxon>Hyella</taxon>
    </lineage>
</organism>
<dbReference type="Pfam" id="PF03389">
    <property type="entry name" value="MobA_MobL"/>
    <property type="match status" value="1"/>
</dbReference>
<comment type="similarity">
    <text evidence="1">Belongs to the MobA/MobL family.</text>
</comment>
<evidence type="ECO:0000313" key="5">
    <source>
        <dbReference type="EMBL" id="VEP17772.1"/>
    </source>
</evidence>
<keyword evidence="6" id="KW-1185">Reference proteome</keyword>
<sequence length="433" mass="50500">MAKSAFPRISPLSLRVRSRDTETLAFLPPFLVVATLREIINMLVTPQRIVTNIRLDPKTRANGGRAVRQHQYNFRARQQDRSEDLMATGWGNLPTWAKNDPKNFWEAADEFEGVNRRVYNDVLILFPRELSLEENTELLKSYLSKELKDLPYSFAVHHSSSLDGGENPHCHVMMSERKLDGVERTPEIFFKRPNYKYPEKGGVKKDRDWNDRTKLERLRVSWADEVNVVLERKGLDKRADLRSYKRQGIDIEPEPKMEKKASDLLKVGILTKKTAKVLQLRERRNSPGQYLSSDKILKAVKDNKWSVYRELDVAKKAQYEIGGYRSKTNPDEVLFHPSNDPFIHGRRKQLTERYQKLQDRIQALKDYEKELMLIGTKDLKIHKDIDYSTKEALIDREHFDSLVQDSRRHQDRVRALSSSKGLKLSRGRGKDDN</sequence>
<reference evidence="5 6" key="1">
    <citation type="submission" date="2019-01" db="EMBL/GenBank/DDBJ databases">
        <authorList>
            <person name="Brito A."/>
        </authorList>
    </citation>
    <scope>NUCLEOTIDE SEQUENCE [LARGE SCALE GENOMIC DNA]</scope>
    <source>
        <strain evidence="5">1</strain>
    </source>
</reference>
<keyword evidence="2" id="KW-0184">Conjugation</keyword>
<feature type="compositionally biased region" description="Low complexity" evidence="3">
    <location>
        <begin position="415"/>
        <end position="424"/>
    </location>
</feature>
<evidence type="ECO:0000259" key="4">
    <source>
        <dbReference type="Pfam" id="PF03389"/>
    </source>
</evidence>
<feature type="region of interest" description="Disordered" evidence="3">
    <location>
        <begin position="410"/>
        <end position="433"/>
    </location>
</feature>
<dbReference type="Proteomes" id="UP000320055">
    <property type="component" value="Unassembled WGS sequence"/>
</dbReference>
<dbReference type="InterPro" id="IPR005053">
    <property type="entry name" value="MobA_MobL"/>
</dbReference>
<evidence type="ECO:0000256" key="1">
    <source>
        <dbReference type="ARBA" id="ARBA00010873"/>
    </source>
</evidence>
<evidence type="ECO:0000256" key="2">
    <source>
        <dbReference type="ARBA" id="ARBA00022971"/>
    </source>
</evidence>
<gene>
    <name evidence="5" type="ORF">H1P_6410003</name>
</gene>
<evidence type="ECO:0000256" key="3">
    <source>
        <dbReference type="SAM" id="MobiDB-lite"/>
    </source>
</evidence>
<dbReference type="EMBL" id="CAACVJ010000603">
    <property type="protein sequence ID" value="VEP17772.1"/>
    <property type="molecule type" value="Genomic_DNA"/>
</dbReference>
<protein>
    <submittedName>
        <fullName evidence="5">Putative 43 kDa relaxation protein</fullName>
    </submittedName>
</protein>
<proteinExistence type="inferred from homology"/>
<dbReference type="Gene3D" id="3.30.930.30">
    <property type="match status" value="1"/>
</dbReference>
<dbReference type="AlphaFoldDB" id="A0A563W247"/>
<feature type="domain" description="MobA/MobL protein" evidence="4">
    <location>
        <begin position="71"/>
        <end position="262"/>
    </location>
</feature>
<name>A0A563W247_9CYAN</name>